<evidence type="ECO:0000313" key="4">
    <source>
        <dbReference type="Proteomes" id="UP001059596"/>
    </source>
</evidence>
<evidence type="ECO:0000313" key="3">
    <source>
        <dbReference type="EMBL" id="KAI8038093.1"/>
    </source>
</evidence>
<dbReference type="Proteomes" id="UP001059596">
    <property type="component" value="Unassembled WGS sequence"/>
</dbReference>
<keyword evidence="4" id="KW-1185">Reference proteome</keyword>
<evidence type="ECO:0000256" key="2">
    <source>
        <dbReference type="SAM" id="Phobius"/>
    </source>
</evidence>
<accession>A0A9P9YK59</accession>
<feature type="transmembrane region" description="Helical" evidence="2">
    <location>
        <begin position="91"/>
        <end position="112"/>
    </location>
</feature>
<keyword evidence="2" id="KW-1133">Transmembrane helix</keyword>
<reference evidence="3" key="1">
    <citation type="journal article" date="2023" name="Genome Biol. Evol.">
        <title>Long-read-based Genome Assembly of Drosophila gunungcola Reveals Fewer Chemosensory Genes in Flower-breeding Species.</title>
        <authorList>
            <person name="Negi A."/>
            <person name="Liao B.Y."/>
            <person name="Yeh S.D."/>
        </authorList>
    </citation>
    <scope>NUCLEOTIDE SEQUENCE</scope>
    <source>
        <strain evidence="3">Sukarami</strain>
    </source>
</reference>
<organism evidence="3 4">
    <name type="scientific">Drosophila gunungcola</name>
    <name type="common">fruit fly</name>
    <dbReference type="NCBI Taxonomy" id="103775"/>
    <lineage>
        <taxon>Eukaryota</taxon>
        <taxon>Metazoa</taxon>
        <taxon>Ecdysozoa</taxon>
        <taxon>Arthropoda</taxon>
        <taxon>Hexapoda</taxon>
        <taxon>Insecta</taxon>
        <taxon>Pterygota</taxon>
        <taxon>Neoptera</taxon>
        <taxon>Endopterygota</taxon>
        <taxon>Diptera</taxon>
        <taxon>Brachycera</taxon>
        <taxon>Muscomorpha</taxon>
        <taxon>Ephydroidea</taxon>
        <taxon>Drosophilidae</taxon>
        <taxon>Drosophila</taxon>
        <taxon>Sophophora</taxon>
    </lineage>
</organism>
<dbReference type="AlphaFoldDB" id="A0A9P9YK59"/>
<name>A0A9P9YK59_9MUSC</name>
<keyword evidence="2" id="KW-0472">Membrane</keyword>
<protein>
    <submittedName>
        <fullName evidence="3">Uncharacterized protein</fullName>
    </submittedName>
</protein>
<keyword evidence="2" id="KW-0812">Transmembrane</keyword>
<evidence type="ECO:0000256" key="1">
    <source>
        <dbReference type="SAM" id="MobiDB-lite"/>
    </source>
</evidence>
<proteinExistence type="predicted"/>
<feature type="region of interest" description="Disordered" evidence="1">
    <location>
        <begin position="1"/>
        <end position="42"/>
    </location>
</feature>
<gene>
    <name evidence="3" type="ORF">M5D96_009134</name>
</gene>
<feature type="compositionally biased region" description="Low complexity" evidence="1">
    <location>
        <begin position="19"/>
        <end position="42"/>
    </location>
</feature>
<sequence>MATCDSAKSNISKLSNPASRTFPRNTSSTTNNRSNNSLNSPSNRILAIRTTPAAATISPSPKYRPNQQFRCCPMAEMSFINGLKRFATTTVGLMAIGIGSTVLVYTTHRFLIKPHLLQKRRQDAEACAEYLFQQEGHSPVAQPRTGHSEY</sequence>
<comment type="caution">
    <text evidence="3">The sequence shown here is derived from an EMBL/GenBank/DDBJ whole genome shotgun (WGS) entry which is preliminary data.</text>
</comment>
<feature type="compositionally biased region" description="Polar residues" evidence="1">
    <location>
        <begin position="1"/>
        <end position="18"/>
    </location>
</feature>
<dbReference type="EMBL" id="JAMKOV010000009">
    <property type="protein sequence ID" value="KAI8038093.1"/>
    <property type="molecule type" value="Genomic_DNA"/>
</dbReference>